<feature type="transmembrane region" description="Helical" evidence="6">
    <location>
        <begin position="43"/>
        <end position="67"/>
    </location>
</feature>
<dbReference type="EMBL" id="WPHM01000009">
    <property type="protein sequence ID" value="MUZ59175.1"/>
    <property type="molecule type" value="Genomic_DNA"/>
</dbReference>
<dbReference type="InterPro" id="IPR001123">
    <property type="entry name" value="LeuE-type"/>
</dbReference>
<evidence type="ECO:0000313" key="10">
    <source>
        <dbReference type="Proteomes" id="UP000436692"/>
    </source>
</evidence>
<keyword evidence="3 6" id="KW-0812">Transmembrane</keyword>
<comment type="subcellular location">
    <subcellularLocation>
        <location evidence="1">Cell membrane</location>
        <topology evidence="1">Multi-pass membrane protein</topology>
    </subcellularLocation>
</comment>
<evidence type="ECO:0000313" key="7">
    <source>
        <dbReference type="EMBL" id="MUP05875.1"/>
    </source>
</evidence>
<comment type="caution">
    <text evidence="8">The sequence shown here is derived from an EMBL/GenBank/DDBJ whole genome shotgun (WGS) entry which is preliminary data.</text>
</comment>
<feature type="transmembrane region" description="Helical" evidence="6">
    <location>
        <begin position="140"/>
        <end position="169"/>
    </location>
</feature>
<evidence type="ECO:0000256" key="1">
    <source>
        <dbReference type="ARBA" id="ARBA00004651"/>
    </source>
</evidence>
<keyword evidence="2" id="KW-1003">Cell membrane</keyword>
<evidence type="ECO:0000256" key="3">
    <source>
        <dbReference type="ARBA" id="ARBA00022692"/>
    </source>
</evidence>
<sequence>MTILGISYLALALYYWTMSVTPGPNNVMLTMSGVNFGFTRTGPHILGIAMGCAVQTFLLCVGFGILFDYFPALQTLLKWAGAAYLIYLSLKLIGARVANAKSAPQPLTFIEAASFQFINPKAWVKATTTASIFMPTGTSILASGVAIFTVCTAVNIVSSSLWASFGVGIRSLLANPTYLRVFNYTMAALLIGTAIYVVMT</sequence>
<dbReference type="EMBL" id="MBEV02000006">
    <property type="protein sequence ID" value="MUP05875.1"/>
    <property type="molecule type" value="Genomic_DNA"/>
</dbReference>
<proteinExistence type="predicted"/>
<evidence type="ECO:0000313" key="8">
    <source>
        <dbReference type="EMBL" id="MUZ59175.1"/>
    </source>
</evidence>
<evidence type="ECO:0000256" key="5">
    <source>
        <dbReference type="ARBA" id="ARBA00023136"/>
    </source>
</evidence>
<reference evidence="8 10" key="2">
    <citation type="submission" date="2019-12" db="EMBL/GenBank/DDBJ databases">
        <title>Whole-genome sequencing of Allorhizobium vitis.</title>
        <authorList>
            <person name="Gan H.M."/>
            <person name="Szegedi E."/>
            <person name="Burr T."/>
            <person name="Savka M.A."/>
        </authorList>
    </citation>
    <scope>NUCLEOTIDE SEQUENCE [LARGE SCALE GENOMIC DNA]</scope>
    <source>
        <strain evidence="8 10">CG989</strain>
    </source>
</reference>
<dbReference type="PANTHER" id="PTHR30086:SF20">
    <property type="entry name" value="ARGININE EXPORTER PROTEIN ARGO-RELATED"/>
    <property type="match status" value="1"/>
</dbReference>
<keyword evidence="5 6" id="KW-0472">Membrane</keyword>
<reference evidence="7 9" key="1">
    <citation type="submission" date="2019-11" db="EMBL/GenBank/DDBJ databases">
        <title>Whole-genome sequencing of Allorhizobium vitis.</title>
        <authorList>
            <person name="Gan H.M."/>
            <person name="Savka M.A."/>
        </authorList>
    </citation>
    <scope>NUCLEOTIDE SEQUENCE [LARGE SCALE GENOMIC DNA]</scope>
    <source>
        <strain evidence="7 9">AB4</strain>
    </source>
</reference>
<protein>
    <submittedName>
        <fullName evidence="8">LysE family translocator</fullName>
    </submittedName>
</protein>
<evidence type="ECO:0000256" key="6">
    <source>
        <dbReference type="SAM" id="Phobius"/>
    </source>
</evidence>
<accession>A0AAE4WY24</accession>
<gene>
    <name evidence="7" type="ORF">BBI04_013795</name>
    <name evidence="8" type="ORF">GOZ95_17170</name>
</gene>
<dbReference type="Proteomes" id="UP000436692">
    <property type="component" value="Unassembled WGS sequence"/>
</dbReference>
<dbReference type="AlphaFoldDB" id="A0AAE4WY24"/>
<dbReference type="Pfam" id="PF01810">
    <property type="entry name" value="LysE"/>
    <property type="match status" value="1"/>
</dbReference>
<dbReference type="GO" id="GO:0033228">
    <property type="term" value="P:cysteine export across plasma membrane"/>
    <property type="evidence" value="ECO:0007669"/>
    <property type="project" value="TreeGrafter"/>
</dbReference>
<evidence type="ECO:0000313" key="9">
    <source>
        <dbReference type="Proteomes" id="UP000175993"/>
    </source>
</evidence>
<dbReference type="GO" id="GO:0005886">
    <property type="term" value="C:plasma membrane"/>
    <property type="evidence" value="ECO:0007669"/>
    <property type="project" value="UniProtKB-SubCell"/>
</dbReference>
<evidence type="ECO:0000256" key="2">
    <source>
        <dbReference type="ARBA" id="ARBA00022475"/>
    </source>
</evidence>
<name>A0AAE4WY24_AGRVI</name>
<organism evidence="8 10">
    <name type="scientific">Agrobacterium vitis</name>
    <name type="common">Rhizobium vitis</name>
    <dbReference type="NCBI Taxonomy" id="373"/>
    <lineage>
        <taxon>Bacteria</taxon>
        <taxon>Pseudomonadati</taxon>
        <taxon>Pseudomonadota</taxon>
        <taxon>Alphaproteobacteria</taxon>
        <taxon>Hyphomicrobiales</taxon>
        <taxon>Rhizobiaceae</taxon>
        <taxon>Rhizobium/Agrobacterium group</taxon>
        <taxon>Agrobacterium</taxon>
    </lineage>
</organism>
<dbReference type="Proteomes" id="UP000175993">
    <property type="component" value="Unassembled WGS sequence"/>
</dbReference>
<feature type="transmembrane region" description="Helical" evidence="6">
    <location>
        <begin position="181"/>
        <end position="199"/>
    </location>
</feature>
<keyword evidence="4 6" id="KW-1133">Transmembrane helix</keyword>
<dbReference type="GO" id="GO:0015171">
    <property type="term" value="F:amino acid transmembrane transporter activity"/>
    <property type="evidence" value="ECO:0007669"/>
    <property type="project" value="TreeGrafter"/>
</dbReference>
<evidence type="ECO:0000256" key="4">
    <source>
        <dbReference type="ARBA" id="ARBA00022989"/>
    </source>
</evidence>
<dbReference type="RefSeq" id="WP_070167660.1">
    <property type="nucleotide sequence ID" value="NZ_CP118259.1"/>
</dbReference>
<dbReference type="PANTHER" id="PTHR30086">
    <property type="entry name" value="ARGININE EXPORTER PROTEIN ARGO"/>
    <property type="match status" value="1"/>
</dbReference>